<keyword evidence="3" id="KW-1185">Reference proteome</keyword>
<dbReference type="Proteomes" id="UP000029278">
    <property type="component" value="Unassembled WGS sequence"/>
</dbReference>
<reference evidence="2 3" key="1">
    <citation type="submission" date="2014-04" db="EMBL/GenBank/DDBJ databases">
        <authorList>
            <person name="Bishop-Lilly K.A."/>
            <person name="Broomall S.M."/>
            <person name="Chain P.S."/>
            <person name="Chertkov O."/>
            <person name="Coyne S.R."/>
            <person name="Daligault H.E."/>
            <person name="Davenport K.W."/>
            <person name="Erkkila T."/>
            <person name="Frey K.G."/>
            <person name="Gibbons H.S."/>
            <person name="Gu W."/>
            <person name="Jaissle J."/>
            <person name="Johnson S.L."/>
            <person name="Koroleva G.I."/>
            <person name="Ladner J.T."/>
            <person name="Lo C.-C."/>
            <person name="Minogue T.D."/>
            <person name="Munk C."/>
            <person name="Palacios G.F."/>
            <person name="Redden C.L."/>
            <person name="Rosenzweig C.N."/>
            <person name="Scholz M.B."/>
            <person name="Teshima H."/>
            <person name="Xu Y."/>
        </authorList>
    </citation>
    <scope>NUCLEOTIDE SEQUENCE [LARGE SCALE GENOMIC DNA]</scope>
    <source>
        <strain evidence="2 3">8244</strain>
    </source>
</reference>
<organism evidence="2 3">
    <name type="scientific">Paenibacillus macerans</name>
    <name type="common">Bacillus macerans</name>
    <dbReference type="NCBI Taxonomy" id="44252"/>
    <lineage>
        <taxon>Bacteria</taxon>
        <taxon>Bacillati</taxon>
        <taxon>Bacillota</taxon>
        <taxon>Bacilli</taxon>
        <taxon>Bacillales</taxon>
        <taxon>Paenibacillaceae</taxon>
        <taxon>Paenibacillus</taxon>
    </lineage>
</organism>
<evidence type="ECO:0000313" key="2">
    <source>
        <dbReference type="EMBL" id="KFM84979.1"/>
    </source>
</evidence>
<dbReference type="AlphaFoldDB" id="A0A090XHV1"/>
<keyword evidence="1" id="KW-1133">Transmembrane helix</keyword>
<keyword evidence="1" id="KW-0812">Transmembrane</keyword>
<feature type="transmembrane region" description="Helical" evidence="1">
    <location>
        <begin position="73"/>
        <end position="96"/>
    </location>
</feature>
<dbReference type="PATRIC" id="fig|44252.3.peg.6486"/>
<dbReference type="InterPro" id="IPR019074">
    <property type="entry name" value="YabQ"/>
</dbReference>
<accession>A0A090XHV1</accession>
<dbReference type="Pfam" id="PF09578">
    <property type="entry name" value="Spore_YabQ"/>
    <property type="match status" value="1"/>
</dbReference>
<feature type="transmembrane region" description="Helical" evidence="1">
    <location>
        <begin position="108"/>
        <end position="125"/>
    </location>
</feature>
<dbReference type="NCBIfam" id="TIGR02893">
    <property type="entry name" value="spore_yabQ"/>
    <property type="match status" value="1"/>
</dbReference>
<feature type="transmembrane region" description="Helical" evidence="1">
    <location>
        <begin position="6"/>
        <end position="27"/>
    </location>
</feature>
<proteinExistence type="predicted"/>
<keyword evidence="1" id="KW-0472">Membrane</keyword>
<dbReference type="GeneID" id="77010386"/>
<dbReference type="RefSeq" id="WP_036618104.1">
    <property type="nucleotide sequence ID" value="NZ_BOSD01000036.1"/>
</dbReference>
<dbReference type="OrthoDB" id="1653819at2"/>
<protein>
    <submittedName>
        <fullName evidence="2">Spore cortex biosynthesis protein YabQ</fullName>
    </submittedName>
</protein>
<feature type="transmembrane region" description="Helical" evidence="1">
    <location>
        <begin position="39"/>
        <end position="61"/>
    </location>
</feature>
<feature type="transmembrane region" description="Helical" evidence="1">
    <location>
        <begin position="131"/>
        <end position="154"/>
    </location>
</feature>
<evidence type="ECO:0000313" key="3">
    <source>
        <dbReference type="Proteomes" id="UP000029278"/>
    </source>
</evidence>
<gene>
    <name evidence="2" type="primary">yabQ</name>
    <name evidence="2" type="ORF">DJ90_6186</name>
</gene>
<name>A0A090XHV1_PAEMA</name>
<sequence>MNLETQWMTLLWMFASGGIMGIVFDSYRVVSGQFRFPRWSVHALDLVYWAAAALFVFRVLYHSNHGELRFYVFLGLFLGIWIYFLLLSVLTERFVLMLIWITNQIYRFIVRIIQLFIIAPFRWLFKGAKLLLGFVWIVLLFLGRITLLPLWKLISWVFRPIWKRLRIPEGLSKFKSWLDIWKNRIVRLLRWFIKE</sequence>
<comment type="caution">
    <text evidence="2">The sequence shown here is derived from an EMBL/GenBank/DDBJ whole genome shotgun (WGS) entry which is preliminary data.</text>
</comment>
<dbReference type="HOGENOM" id="CLU_113225_0_0_9"/>
<dbReference type="EMBL" id="JMQA01000061">
    <property type="protein sequence ID" value="KFM84979.1"/>
    <property type="molecule type" value="Genomic_DNA"/>
</dbReference>
<dbReference type="STRING" id="44252.DJ90_6186"/>
<evidence type="ECO:0000256" key="1">
    <source>
        <dbReference type="SAM" id="Phobius"/>
    </source>
</evidence>